<dbReference type="AlphaFoldDB" id="A0A2N9EVR7"/>
<dbReference type="CDD" id="cd01647">
    <property type="entry name" value="RT_LTR"/>
    <property type="match status" value="1"/>
</dbReference>
<gene>
    <name evidence="3" type="ORF">FSB_LOCUS6787</name>
</gene>
<proteinExistence type="predicted"/>
<dbReference type="InterPro" id="IPR005162">
    <property type="entry name" value="Retrotrans_gag_dom"/>
</dbReference>
<feature type="region of interest" description="Disordered" evidence="1">
    <location>
        <begin position="125"/>
        <end position="149"/>
    </location>
</feature>
<dbReference type="PANTHER" id="PTHR48475:SF2">
    <property type="entry name" value="RIBONUCLEASE H"/>
    <property type="match status" value="1"/>
</dbReference>
<dbReference type="SUPFAM" id="SSF56672">
    <property type="entry name" value="DNA/RNA polymerases"/>
    <property type="match status" value="1"/>
</dbReference>
<dbReference type="Gene3D" id="3.30.70.270">
    <property type="match status" value="1"/>
</dbReference>
<reference evidence="3" key="1">
    <citation type="submission" date="2018-02" db="EMBL/GenBank/DDBJ databases">
        <authorList>
            <person name="Cohen D.B."/>
            <person name="Kent A.D."/>
        </authorList>
    </citation>
    <scope>NUCLEOTIDE SEQUENCE</scope>
</reference>
<dbReference type="Gene3D" id="1.10.340.70">
    <property type="match status" value="1"/>
</dbReference>
<dbReference type="Pfam" id="PF03732">
    <property type="entry name" value="Retrotrans_gag"/>
    <property type="match status" value="1"/>
</dbReference>
<dbReference type="InterPro" id="IPR041588">
    <property type="entry name" value="Integrase_H2C2"/>
</dbReference>
<dbReference type="EMBL" id="OIVN01000357">
    <property type="protein sequence ID" value="SPC78905.1"/>
    <property type="molecule type" value="Genomic_DNA"/>
</dbReference>
<dbReference type="Gene3D" id="3.30.420.10">
    <property type="entry name" value="Ribonuclease H-like superfamily/Ribonuclease H"/>
    <property type="match status" value="2"/>
</dbReference>
<dbReference type="InterPro" id="IPR043502">
    <property type="entry name" value="DNA/RNA_pol_sf"/>
</dbReference>
<dbReference type="InterPro" id="IPR043128">
    <property type="entry name" value="Rev_trsase/Diguanyl_cyclase"/>
</dbReference>
<organism evidence="3">
    <name type="scientific">Fagus sylvatica</name>
    <name type="common">Beechnut</name>
    <dbReference type="NCBI Taxonomy" id="28930"/>
    <lineage>
        <taxon>Eukaryota</taxon>
        <taxon>Viridiplantae</taxon>
        <taxon>Streptophyta</taxon>
        <taxon>Embryophyta</taxon>
        <taxon>Tracheophyta</taxon>
        <taxon>Spermatophyta</taxon>
        <taxon>Magnoliopsida</taxon>
        <taxon>eudicotyledons</taxon>
        <taxon>Gunneridae</taxon>
        <taxon>Pentapetalae</taxon>
        <taxon>rosids</taxon>
        <taxon>fabids</taxon>
        <taxon>Fagales</taxon>
        <taxon>Fagaceae</taxon>
        <taxon>Fagus</taxon>
    </lineage>
</organism>
<name>A0A2N9EVR7_FAGSY</name>
<feature type="compositionally biased region" description="Polar residues" evidence="1">
    <location>
        <begin position="133"/>
        <end position="148"/>
    </location>
</feature>
<dbReference type="GO" id="GO:0003676">
    <property type="term" value="F:nucleic acid binding"/>
    <property type="evidence" value="ECO:0007669"/>
    <property type="project" value="InterPro"/>
</dbReference>
<dbReference type="Pfam" id="PF17921">
    <property type="entry name" value="Integrase_H2C2"/>
    <property type="match status" value="1"/>
</dbReference>
<dbReference type="InterPro" id="IPR036397">
    <property type="entry name" value="RNaseH_sf"/>
</dbReference>
<sequence>MGRATPRHLSHYRQAMALYSTNDALMCHVFSFSLGEVELRWFDRLEHGSIRSWREMSKAFTARFITNTRKPKEIDTLLALTMKAEETLKSYSVRYWEVYNDIDVCDEDLAVKTFRFGLHQEVAPATEKEVTRPESSQAKKARSSTDPPKTSVCLAVYTMFKKPIYRILPHIKDKPYFVWPPKMGGDPANRESKPYCAYHREHEHLTEQCLAYKSHLEYLVKNGHLKQYVDESKSPHQHAEAPRTMIKASALVGIIEFDVKRILIDPGSLAKIMYEPLFRGLGLGVKDLNCAEGPLYGFSGETVMPSRKTMATLNGRSALHTLLAVEVPNTTGRHGNSGGPASGEVMPGCSIVQKARRTAPQHAEAVREEVDRLLKVGAVREVLACPKDPFLLPKIDQLVDSMAGHERMSFLDAFQGYHQIALRREDQEKTAFITPRGVFCYKVMSFRLKNARATYQRMVTKMFSELLGKTVGKNSNTLTEEEHIRGAEQTQEPNMRPSCTASKPLSRLGADSLTIHCDSQLIVNQLIGEYMAKDERMIAYQELTKSLWKSFRKFNIKRVCREHNGHADSLDGLASSVAPNFRRTITVGVQDFPSIAEKGQDNVCQIKTSPSWMDPILNYLLKNILPADQKEAAKVRKTATSHTGGRSLAHRAIGQGYWWSYMQKDVAQYVKHCKKCQGLDLVRPLSRATGNRQWLIVAIDYFTKCLISDNGTQFDSGPFREFCSEFGIRNYFSSPAYPQGNRQAEFSNKTILKLIKKRLEKAKGRWVEELPNVLWTFRTKPRNLTREMPFFLTYGVEAIISLEIGLPTLRSEEFDLENNEHTLAKDLDLTQERRDLVMIRRASYQGDLRKRYGKNVSKRVLIQGDLVLHKVIGSKKDPTQGKLGANWKGPYQIISEARLGAFNLAGMDGKPLKRPWNIGNLKKFYQ</sequence>
<dbReference type="Pfam" id="PF00078">
    <property type="entry name" value="RVT_1"/>
    <property type="match status" value="1"/>
</dbReference>
<dbReference type="GO" id="GO:0015074">
    <property type="term" value="P:DNA integration"/>
    <property type="evidence" value="ECO:0007669"/>
    <property type="project" value="InterPro"/>
</dbReference>
<dbReference type="PROSITE" id="PS50994">
    <property type="entry name" value="INTEGRASE"/>
    <property type="match status" value="1"/>
</dbReference>
<dbReference type="PANTHER" id="PTHR48475">
    <property type="entry name" value="RIBONUCLEASE H"/>
    <property type="match status" value="1"/>
</dbReference>
<evidence type="ECO:0000259" key="2">
    <source>
        <dbReference type="PROSITE" id="PS50994"/>
    </source>
</evidence>
<dbReference type="InterPro" id="IPR000477">
    <property type="entry name" value="RT_dom"/>
</dbReference>
<evidence type="ECO:0000256" key="1">
    <source>
        <dbReference type="SAM" id="MobiDB-lite"/>
    </source>
</evidence>
<evidence type="ECO:0000313" key="3">
    <source>
        <dbReference type="EMBL" id="SPC78905.1"/>
    </source>
</evidence>
<dbReference type="InterPro" id="IPR001584">
    <property type="entry name" value="Integrase_cat-core"/>
</dbReference>
<protein>
    <recommendedName>
        <fullName evidence="2">Integrase catalytic domain-containing protein</fullName>
    </recommendedName>
</protein>
<accession>A0A2N9EVR7</accession>
<feature type="domain" description="Integrase catalytic" evidence="2">
    <location>
        <begin position="706"/>
        <end position="797"/>
    </location>
</feature>
<dbReference type="Gene3D" id="3.10.10.10">
    <property type="entry name" value="HIV Type 1 Reverse Transcriptase, subunit A, domain 1"/>
    <property type="match status" value="1"/>
</dbReference>
<dbReference type="InterPro" id="IPR012337">
    <property type="entry name" value="RNaseH-like_sf"/>
</dbReference>
<dbReference type="SUPFAM" id="SSF53098">
    <property type="entry name" value="Ribonuclease H-like"/>
    <property type="match status" value="1"/>
</dbReference>